<organism evidence="8 9">
    <name type="scientific">Microcella alkaliphila</name>
    <dbReference type="NCBI Taxonomy" id="279828"/>
    <lineage>
        <taxon>Bacteria</taxon>
        <taxon>Bacillati</taxon>
        <taxon>Actinomycetota</taxon>
        <taxon>Actinomycetes</taxon>
        <taxon>Micrococcales</taxon>
        <taxon>Microbacteriaceae</taxon>
        <taxon>Microcella</taxon>
    </lineage>
</organism>
<evidence type="ECO:0000256" key="5">
    <source>
        <dbReference type="PROSITE-ProRule" id="PRU01248"/>
    </source>
</evidence>
<dbReference type="PANTHER" id="PTHR30349:SF64">
    <property type="entry name" value="PROPHAGE INTEGRASE INTD-RELATED"/>
    <property type="match status" value="1"/>
</dbReference>
<dbReference type="GO" id="GO:0003677">
    <property type="term" value="F:DNA binding"/>
    <property type="evidence" value="ECO:0007669"/>
    <property type="project" value="UniProtKB-UniRule"/>
</dbReference>
<evidence type="ECO:0000256" key="1">
    <source>
        <dbReference type="ARBA" id="ARBA00008857"/>
    </source>
</evidence>
<name>A0A0U5CFA7_9MICO</name>
<dbReference type="EMBL" id="AP017315">
    <property type="protein sequence ID" value="BAU32050.1"/>
    <property type="molecule type" value="Genomic_DNA"/>
</dbReference>
<dbReference type="KEGG" id="malk:MalAC0309_1193"/>
<evidence type="ECO:0000259" key="6">
    <source>
        <dbReference type="PROSITE" id="PS51898"/>
    </source>
</evidence>
<dbReference type="InterPro" id="IPR002104">
    <property type="entry name" value="Integrase_catalytic"/>
</dbReference>
<dbReference type="InterPro" id="IPR050090">
    <property type="entry name" value="Tyrosine_recombinase_XerCD"/>
</dbReference>
<sequence length="393" mass="43178">MSAPRLSIGTFGDIGFVHTDSGRVTARVRYRDWDGRTRLVQATGDTPKAAERALKAKLADRGLFQPSGSALTPDSRFPDLVAYWLEDLELEGRISIRTLQLYQRNMETLVLPAFANLTLREIGVARCDQFLKQLAKRSYNRAKQARVVLRLAFGLAVRHEVLPRNPMDHVARLHKPPTTPSALSPVEVNAIRAAIAVWEADGPSSGPKPDGQLGAIVEVMLGTSARIGEVLAIRRRDVDITSAQPSIRIVGTIVSPQGAPTSRQDHPKTAKSRRTVAIPSFTAAAVRRRLVQLTDPSLDALLFCSRQGTPLMTNNVRRQLRHVMDLAGITGVTPHMFRRSVATAVNERAGIELAAELLGHTDPKITIQHYVRRNDMVNPATADLLDRAFPTEG</sequence>
<protein>
    <submittedName>
        <fullName evidence="8">Integrase family protein</fullName>
    </submittedName>
</protein>
<dbReference type="InterPro" id="IPR004107">
    <property type="entry name" value="Integrase_SAM-like_N"/>
</dbReference>
<evidence type="ECO:0000256" key="2">
    <source>
        <dbReference type="ARBA" id="ARBA00022908"/>
    </source>
</evidence>
<dbReference type="Proteomes" id="UP000218965">
    <property type="component" value="Chromosome"/>
</dbReference>
<reference evidence="9" key="1">
    <citation type="submission" date="2015-12" db="EMBL/GenBank/DDBJ databases">
        <authorList>
            <person name="Shamseldin A."/>
            <person name="Moawad H."/>
            <person name="Abd El-Rahim W.M."/>
            <person name="Sadowsky M.J."/>
        </authorList>
    </citation>
    <scope>NUCLEOTIDE SEQUENCE [LARGE SCALE GENOMIC DNA]</scope>
    <source>
        <strain evidence="9">JAM AC0309</strain>
    </source>
</reference>
<keyword evidence="2" id="KW-0229">DNA integration</keyword>
<dbReference type="Pfam" id="PF00589">
    <property type="entry name" value="Phage_integrase"/>
    <property type="match status" value="1"/>
</dbReference>
<comment type="similarity">
    <text evidence="1">Belongs to the 'phage' integrase family.</text>
</comment>
<dbReference type="Gene3D" id="1.10.443.10">
    <property type="entry name" value="Intergrase catalytic core"/>
    <property type="match status" value="1"/>
</dbReference>
<dbReference type="AlphaFoldDB" id="A0A0U5CFA7"/>
<evidence type="ECO:0000259" key="7">
    <source>
        <dbReference type="PROSITE" id="PS51900"/>
    </source>
</evidence>
<dbReference type="Gene3D" id="1.10.150.130">
    <property type="match status" value="1"/>
</dbReference>
<gene>
    <name evidence="8" type="ORF">MalAC0309_1193</name>
</gene>
<dbReference type="PANTHER" id="PTHR30349">
    <property type="entry name" value="PHAGE INTEGRASE-RELATED"/>
    <property type="match status" value="1"/>
</dbReference>
<dbReference type="InterPro" id="IPR013762">
    <property type="entry name" value="Integrase-like_cat_sf"/>
</dbReference>
<reference evidence="8 9" key="2">
    <citation type="submission" date="2016-01" db="EMBL/GenBank/DDBJ databases">
        <title>Microcella alkaliphila JAM AC0309 whole genome shotgun sequence.</title>
        <authorList>
            <person name="Kurata A."/>
            <person name="Hirose Y."/>
            <person name="Kishimoto N."/>
            <person name="Kobayashi T."/>
        </authorList>
    </citation>
    <scope>NUCLEOTIDE SEQUENCE [LARGE SCALE GENOMIC DNA]</scope>
    <source>
        <strain evidence="8 9">JAM AC0309</strain>
    </source>
</reference>
<dbReference type="Pfam" id="PF14659">
    <property type="entry name" value="Phage_int_SAM_3"/>
    <property type="match status" value="1"/>
</dbReference>
<dbReference type="RefSeq" id="WP_096421189.1">
    <property type="nucleotide sequence ID" value="NZ_AP017315.1"/>
</dbReference>
<accession>A0A0U5CFA7</accession>
<dbReference type="InterPro" id="IPR010998">
    <property type="entry name" value="Integrase_recombinase_N"/>
</dbReference>
<dbReference type="SUPFAM" id="SSF56349">
    <property type="entry name" value="DNA breaking-rejoining enzymes"/>
    <property type="match status" value="1"/>
</dbReference>
<proteinExistence type="inferred from homology"/>
<evidence type="ECO:0000313" key="8">
    <source>
        <dbReference type="EMBL" id="BAU32050.1"/>
    </source>
</evidence>
<dbReference type="GO" id="GO:0006310">
    <property type="term" value="P:DNA recombination"/>
    <property type="evidence" value="ECO:0007669"/>
    <property type="project" value="UniProtKB-KW"/>
</dbReference>
<dbReference type="GO" id="GO:0015074">
    <property type="term" value="P:DNA integration"/>
    <property type="evidence" value="ECO:0007669"/>
    <property type="project" value="UniProtKB-KW"/>
</dbReference>
<feature type="domain" description="Core-binding (CB)" evidence="7">
    <location>
        <begin position="75"/>
        <end position="157"/>
    </location>
</feature>
<dbReference type="PROSITE" id="PS51900">
    <property type="entry name" value="CB"/>
    <property type="match status" value="1"/>
</dbReference>
<keyword evidence="3 5" id="KW-0238">DNA-binding</keyword>
<dbReference type="InterPro" id="IPR044068">
    <property type="entry name" value="CB"/>
</dbReference>
<dbReference type="PROSITE" id="PS51898">
    <property type="entry name" value="TYR_RECOMBINASE"/>
    <property type="match status" value="1"/>
</dbReference>
<dbReference type="InterPro" id="IPR011010">
    <property type="entry name" value="DNA_brk_join_enz"/>
</dbReference>
<evidence type="ECO:0000256" key="4">
    <source>
        <dbReference type="ARBA" id="ARBA00023172"/>
    </source>
</evidence>
<feature type="domain" description="Tyr recombinase" evidence="6">
    <location>
        <begin position="178"/>
        <end position="384"/>
    </location>
</feature>
<evidence type="ECO:0000313" key="9">
    <source>
        <dbReference type="Proteomes" id="UP000218965"/>
    </source>
</evidence>
<evidence type="ECO:0000256" key="3">
    <source>
        <dbReference type="ARBA" id="ARBA00023125"/>
    </source>
</evidence>
<keyword evidence="4" id="KW-0233">DNA recombination</keyword>
<dbReference type="OrthoDB" id="4326943at2"/>